<dbReference type="Proteomes" id="UP000054018">
    <property type="component" value="Unassembled WGS sequence"/>
</dbReference>
<protein>
    <submittedName>
        <fullName evidence="1">Uncharacterized protein</fullName>
    </submittedName>
</protein>
<name>A0A0C9YS85_9AGAM</name>
<accession>A0A0C9YS85</accession>
<keyword evidence="2" id="KW-1185">Reference proteome</keyword>
<dbReference type="OrthoDB" id="10537140at2759"/>
<dbReference type="EMBL" id="KN834014">
    <property type="protein sequence ID" value="KIK13182.1"/>
    <property type="molecule type" value="Genomic_DNA"/>
</dbReference>
<sequence length="232" mass="25185">MPPSAPTPEWLLPIATLGIPELLMWVDAMMDRQDLILVWVNDLERQMMVLDTRTPAPTPGLMNDQICILETKLAEFQWMVGTLTQEIEALRVKVQGMMDAEVEDLTKLHVADLLDLSSLCYEGSMPAFPHSMPQAVVTTSSTPTRTPESQGTAVEPAEERIVATPPSQSLEVTTTVAMEVGTSNTEGCAQLEVGDGTITMDQDTWEVRVVADIHTGDNGGGSTIADMEVADT</sequence>
<dbReference type="HOGENOM" id="CLU_080220_0_0_1"/>
<organism evidence="1 2">
    <name type="scientific">Pisolithus microcarpus 441</name>
    <dbReference type="NCBI Taxonomy" id="765257"/>
    <lineage>
        <taxon>Eukaryota</taxon>
        <taxon>Fungi</taxon>
        <taxon>Dikarya</taxon>
        <taxon>Basidiomycota</taxon>
        <taxon>Agaricomycotina</taxon>
        <taxon>Agaricomycetes</taxon>
        <taxon>Agaricomycetidae</taxon>
        <taxon>Boletales</taxon>
        <taxon>Sclerodermatineae</taxon>
        <taxon>Pisolithaceae</taxon>
        <taxon>Pisolithus</taxon>
    </lineage>
</organism>
<reference evidence="2" key="2">
    <citation type="submission" date="2015-01" db="EMBL/GenBank/DDBJ databases">
        <title>Evolutionary Origins and Diversification of the Mycorrhizal Mutualists.</title>
        <authorList>
            <consortium name="DOE Joint Genome Institute"/>
            <consortium name="Mycorrhizal Genomics Consortium"/>
            <person name="Kohler A."/>
            <person name="Kuo A."/>
            <person name="Nagy L.G."/>
            <person name="Floudas D."/>
            <person name="Copeland A."/>
            <person name="Barry K.W."/>
            <person name="Cichocki N."/>
            <person name="Veneault-Fourrey C."/>
            <person name="LaButti K."/>
            <person name="Lindquist E.A."/>
            <person name="Lipzen A."/>
            <person name="Lundell T."/>
            <person name="Morin E."/>
            <person name="Murat C."/>
            <person name="Riley R."/>
            <person name="Ohm R."/>
            <person name="Sun H."/>
            <person name="Tunlid A."/>
            <person name="Henrissat B."/>
            <person name="Grigoriev I.V."/>
            <person name="Hibbett D.S."/>
            <person name="Martin F."/>
        </authorList>
    </citation>
    <scope>NUCLEOTIDE SEQUENCE [LARGE SCALE GENOMIC DNA]</scope>
    <source>
        <strain evidence="2">441</strain>
    </source>
</reference>
<dbReference type="AlphaFoldDB" id="A0A0C9YS85"/>
<reference evidence="1 2" key="1">
    <citation type="submission" date="2014-04" db="EMBL/GenBank/DDBJ databases">
        <authorList>
            <consortium name="DOE Joint Genome Institute"/>
            <person name="Kuo A."/>
            <person name="Kohler A."/>
            <person name="Costa M.D."/>
            <person name="Nagy L.G."/>
            <person name="Floudas D."/>
            <person name="Copeland A."/>
            <person name="Barry K.W."/>
            <person name="Cichocki N."/>
            <person name="Veneault-Fourrey C."/>
            <person name="LaButti K."/>
            <person name="Lindquist E.A."/>
            <person name="Lipzen A."/>
            <person name="Lundell T."/>
            <person name="Morin E."/>
            <person name="Murat C."/>
            <person name="Sun H."/>
            <person name="Tunlid A."/>
            <person name="Henrissat B."/>
            <person name="Grigoriev I.V."/>
            <person name="Hibbett D.S."/>
            <person name="Martin F."/>
            <person name="Nordberg H.P."/>
            <person name="Cantor M.N."/>
            <person name="Hua S.X."/>
        </authorList>
    </citation>
    <scope>NUCLEOTIDE SEQUENCE [LARGE SCALE GENOMIC DNA]</scope>
    <source>
        <strain evidence="1 2">441</strain>
    </source>
</reference>
<gene>
    <name evidence="1" type="ORF">PISMIDRAFT_25577</name>
</gene>
<proteinExistence type="predicted"/>
<evidence type="ECO:0000313" key="2">
    <source>
        <dbReference type="Proteomes" id="UP000054018"/>
    </source>
</evidence>
<evidence type="ECO:0000313" key="1">
    <source>
        <dbReference type="EMBL" id="KIK13182.1"/>
    </source>
</evidence>